<comment type="caution">
    <text evidence="2">The sequence shown here is derived from an EMBL/GenBank/DDBJ whole genome shotgun (WGS) entry which is preliminary data.</text>
</comment>
<evidence type="ECO:0008006" key="4">
    <source>
        <dbReference type="Google" id="ProtNLM"/>
    </source>
</evidence>
<reference evidence="2 3" key="1">
    <citation type="submission" date="2018-11" db="EMBL/GenBank/DDBJ databases">
        <title>Sequencing the genomes of 1000 actinobacteria strains.</title>
        <authorList>
            <person name="Klenk H.-P."/>
        </authorList>
    </citation>
    <scope>NUCLEOTIDE SEQUENCE [LARGE SCALE GENOMIC DNA]</scope>
    <source>
        <strain evidence="2 3">DSM 44254</strain>
    </source>
</reference>
<dbReference type="Gene3D" id="3.30.300.30">
    <property type="match status" value="1"/>
</dbReference>
<feature type="region of interest" description="Disordered" evidence="1">
    <location>
        <begin position="93"/>
        <end position="129"/>
    </location>
</feature>
<sequence length="176" mass="19083">MDRSRLSRASDFAPVPFSSTEAPAGLLLHPRVRDCAVVRISMGYGGHALVAHVVADGKVEAADLGAFLAAPRAIARRTPRAFVPVRAVPRGEDGKVDPARLPRPVTGRRSYGKGGPTRTPPFAEHSDPGPERLTRGMLLLAVPVAVLAFVLTEVLWRHSTDTTGIPSPWWWLFPQR</sequence>
<organism evidence="2 3">
    <name type="scientific">Actinocorallia herbida</name>
    <dbReference type="NCBI Taxonomy" id="58109"/>
    <lineage>
        <taxon>Bacteria</taxon>
        <taxon>Bacillati</taxon>
        <taxon>Actinomycetota</taxon>
        <taxon>Actinomycetes</taxon>
        <taxon>Streptosporangiales</taxon>
        <taxon>Thermomonosporaceae</taxon>
        <taxon>Actinocorallia</taxon>
    </lineage>
</organism>
<keyword evidence="3" id="KW-1185">Reference proteome</keyword>
<dbReference type="SUPFAM" id="SSF56801">
    <property type="entry name" value="Acetyl-CoA synthetase-like"/>
    <property type="match status" value="1"/>
</dbReference>
<dbReference type="AlphaFoldDB" id="A0A3N1D054"/>
<evidence type="ECO:0000313" key="2">
    <source>
        <dbReference type="EMBL" id="ROO86876.1"/>
    </source>
</evidence>
<dbReference type="Proteomes" id="UP000272400">
    <property type="component" value="Unassembled WGS sequence"/>
</dbReference>
<dbReference type="EMBL" id="RJKE01000001">
    <property type="protein sequence ID" value="ROO86876.1"/>
    <property type="molecule type" value="Genomic_DNA"/>
</dbReference>
<accession>A0A3N1D054</accession>
<evidence type="ECO:0000313" key="3">
    <source>
        <dbReference type="Proteomes" id="UP000272400"/>
    </source>
</evidence>
<name>A0A3N1D054_9ACTN</name>
<protein>
    <recommendedName>
        <fullName evidence="4">AMP-binding enzyme</fullName>
    </recommendedName>
</protein>
<dbReference type="InterPro" id="IPR045851">
    <property type="entry name" value="AMP-bd_C_sf"/>
</dbReference>
<proteinExistence type="predicted"/>
<gene>
    <name evidence="2" type="ORF">EDD29_4458</name>
</gene>
<evidence type="ECO:0000256" key="1">
    <source>
        <dbReference type="SAM" id="MobiDB-lite"/>
    </source>
</evidence>